<keyword evidence="7" id="KW-1185">Reference proteome</keyword>
<dbReference type="GO" id="GO:0005886">
    <property type="term" value="C:plasma membrane"/>
    <property type="evidence" value="ECO:0007669"/>
    <property type="project" value="UniProtKB-SubCell"/>
</dbReference>
<organism evidence="6 7">
    <name type="scientific">Neisseria perflava</name>
    <dbReference type="NCBI Taxonomy" id="33053"/>
    <lineage>
        <taxon>Bacteria</taxon>
        <taxon>Pseudomonadati</taxon>
        <taxon>Pseudomonadota</taxon>
        <taxon>Betaproteobacteria</taxon>
        <taxon>Neisseriales</taxon>
        <taxon>Neisseriaceae</taxon>
        <taxon>Neisseria</taxon>
    </lineage>
</organism>
<evidence type="ECO:0000313" key="6">
    <source>
        <dbReference type="EMBL" id="WOS97746.1"/>
    </source>
</evidence>
<proteinExistence type="predicted"/>
<evidence type="ECO:0000256" key="4">
    <source>
        <dbReference type="ARBA" id="ARBA00022989"/>
    </source>
</evidence>
<evidence type="ECO:0000313" key="7">
    <source>
        <dbReference type="Proteomes" id="UP000234781"/>
    </source>
</evidence>
<gene>
    <name evidence="6" type="ORF">CYJ98_009240</name>
</gene>
<protein>
    <submittedName>
        <fullName evidence="6">RDD family protein</fullName>
    </submittedName>
</protein>
<dbReference type="PANTHER" id="PTHR36115">
    <property type="entry name" value="PROLINE-RICH ANTIGEN HOMOLOG-RELATED"/>
    <property type="match status" value="1"/>
</dbReference>
<comment type="subcellular location">
    <subcellularLocation>
        <location evidence="1">Cell membrane</location>
        <topology evidence="1">Multi-pass membrane protein</topology>
    </subcellularLocation>
</comment>
<dbReference type="EMBL" id="CP136962">
    <property type="protein sequence ID" value="WOS97746.1"/>
    <property type="molecule type" value="Genomic_DNA"/>
</dbReference>
<evidence type="ECO:0000256" key="3">
    <source>
        <dbReference type="ARBA" id="ARBA00022692"/>
    </source>
</evidence>
<accession>A0A9X7F3Z1</accession>
<evidence type="ECO:0000256" key="1">
    <source>
        <dbReference type="ARBA" id="ARBA00004651"/>
    </source>
</evidence>
<keyword evidence="4" id="KW-1133">Transmembrane helix</keyword>
<evidence type="ECO:0000256" key="2">
    <source>
        <dbReference type="ARBA" id="ARBA00022475"/>
    </source>
</evidence>
<dbReference type="RefSeq" id="WP_101755650.1">
    <property type="nucleotide sequence ID" value="NZ_CP136962.1"/>
</dbReference>
<dbReference type="PANTHER" id="PTHR36115:SF4">
    <property type="entry name" value="MEMBRANE PROTEIN"/>
    <property type="match status" value="1"/>
</dbReference>
<keyword evidence="2" id="KW-1003">Cell membrane</keyword>
<dbReference type="AlphaFoldDB" id="A0A9X7F3Z1"/>
<reference evidence="7" key="1">
    <citation type="submission" date="2017-12" db="EMBL/GenBank/DDBJ databases">
        <title>Phylogenetic diversity of female urinary microbiome.</title>
        <authorList>
            <person name="Thomas-White K."/>
            <person name="Wolfe A.J."/>
        </authorList>
    </citation>
    <scope>NUCLEOTIDE SEQUENCE [LARGE SCALE GENOMIC DNA]</scope>
    <source>
        <strain evidence="7">UMB0023</strain>
    </source>
</reference>
<evidence type="ECO:0000256" key="5">
    <source>
        <dbReference type="ARBA" id="ARBA00023136"/>
    </source>
</evidence>
<keyword evidence="5" id="KW-0472">Membrane</keyword>
<reference evidence="6 7" key="2">
    <citation type="submission" date="2023-10" db="EMBL/GenBank/DDBJ databases">
        <authorList>
            <person name="Choi B."/>
        </authorList>
    </citation>
    <scope>NUCLEOTIDE SEQUENCE [LARGE SCALE GENOMIC DNA]</scope>
    <source>
        <strain evidence="6 7">UMB0023</strain>
    </source>
</reference>
<name>A0A9X7F3Z1_NEIPE</name>
<dbReference type="Pfam" id="PF06271">
    <property type="entry name" value="RDD"/>
    <property type="match status" value="1"/>
</dbReference>
<sequence>MSEINLSDLPKTEIVDVHIASVWSRVAAYLLNYLFNVIIFLPYYYILYTETAAIAKQKNISFTQELIISVSERADMTQMLGLTSIVYLIVGIVQLYYMSRYGQSLGKKIMGIRVLKSNGSNPGFLGTVLVREVAWGLIVLAIVFAAYFVLKGNILIYSLLITLINFIMLFSVKRDRRTLYDMLADTVIVQLPPRR</sequence>
<dbReference type="InterPro" id="IPR010432">
    <property type="entry name" value="RDD"/>
</dbReference>
<dbReference type="InterPro" id="IPR051791">
    <property type="entry name" value="Pra-immunoreactive"/>
</dbReference>
<keyword evidence="3" id="KW-0812">Transmembrane</keyword>
<dbReference type="Proteomes" id="UP000234781">
    <property type="component" value="Chromosome"/>
</dbReference>